<comment type="caution">
    <text evidence="2">The sequence shown here is derived from an EMBL/GenBank/DDBJ whole genome shotgun (WGS) entry which is preliminary data.</text>
</comment>
<evidence type="ECO:0000313" key="3">
    <source>
        <dbReference type="Proteomes" id="UP000285112"/>
    </source>
</evidence>
<keyword evidence="3" id="KW-1185">Reference proteome</keyword>
<keyword evidence="1" id="KW-0472">Membrane</keyword>
<reference evidence="2 3" key="1">
    <citation type="submission" date="2018-09" db="EMBL/GenBank/DDBJ databases">
        <title>YIM PH 21725 draft genome.</title>
        <authorList>
            <person name="Miao C."/>
        </authorList>
    </citation>
    <scope>NUCLEOTIDE SEQUENCE [LARGE SCALE GENOMIC DNA]</scope>
    <source>
        <strain evidence="3">YIM PH21725</strain>
    </source>
</reference>
<evidence type="ECO:0008006" key="4">
    <source>
        <dbReference type="Google" id="ProtNLM"/>
    </source>
</evidence>
<gene>
    <name evidence="2" type="ORF">D5S19_14035</name>
</gene>
<dbReference type="PANTHER" id="PTHR42305:SF1">
    <property type="entry name" value="MEMBRANE PROTEIN RV1733C-RELATED"/>
    <property type="match status" value="1"/>
</dbReference>
<evidence type="ECO:0000256" key="1">
    <source>
        <dbReference type="SAM" id="Phobius"/>
    </source>
</evidence>
<dbReference type="PANTHER" id="PTHR42305">
    <property type="entry name" value="MEMBRANE PROTEIN RV1733C-RELATED"/>
    <property type="match status" value="1"/>
</dbReference>
<feature type="transmembrane region" description="Helical" evidence="1">
    <location>
        <begin position="135"/>
        <end position="156"/>
    </location>
</feature>
<dbReference type="EMBL" id="QZFV01000078">
    <property type="protein sequence ID" value="RJQ85496.1"/>
    <property type="molecule type" value="Genomic_DNA"/>
</dbReference>
<protein>
    <recommendedName>
        <fullName evidence="4">Transmembrane protein</fullName>
    </recommendedName>
</protein>
<name>A0A419I4S9_9PSEU</name>
<evidence type="ECO:0000313" key="2">
    <source>
        <dbReference type="EMBL" id="RJQ85496.1"/>
    </source>
</evidence>
<proteinExistence type="predicted"/>
<dbReference type="AlphaFoldDB" id="A0A419I4S9"/>
<organism evidence="2 3">
    <name type="scientific">Amycolatopsis panacis</name>
    <dbReference type="NCBI Taxonomy" id="2340917"/>
    <lineage>
        <taxon>Bacteria</taxon>
        <taxon>Bacillati</taxon>
        <taxon>Actinomycetota</taxon>
        <taxon>Actinomycetes</taxon>
        <taxon>Pseudonocardiales</taxon>
        <taxon>Pseudonocardiaceae</taxon>
        <taxon>Amycolatopsis</taxon>
    </lineage>
</organism>
<accession>A0A419I4S9</accession>
<sequence length="178" mass="18811">MARSSDRVQAALLLVSVLIGLAAIPFCAAAGSELYARQKQVSVHQLADRSPATATLLADGPPVTFGGRSGVLAGSAPTEATWRAPDGSRRVGMVTAESGTHRGDQVPTWIDRSGQVVAPPLTGPGVLADAVCAGLSLWVASCSVLALLCAAVVFGLNRRRWAEWQREWDDYQAKRMRS</sequence>
<keyword evidence="1" id="KW-1133">Transmembrane helix</keyword>
<dbReference type="Proteomes" id="UP000285112">
    <property type="component" value="Unassembled WGS sequence"/>
</dbReference>
<dbReference type="InterPro" id="IPR039708">
    <property type="entry name" value="MT1774/Rv1733c-like"/>
</dbReference>
<keyword evidence="1" id="KW-0812">Transmembrane</keyword>